<dbReference type="HOGENOM" id="CLU_3184796_0_0_6"/>
<dbReference type="BioCyc" id="KPNE507522:GI0B-367-MONOMER"/>
<evidence type="ECO:0000313" key="3">
    <source>
        <dbReference type="Proteomes" id="UP000001734"/>
    </source>
</evidence>
<accession>B5XN62</accession>
<evidence type="ECO:0000256" key="1">
    <source>
        <dbReference type="SAM" id="MobiDB-lite"/>
    </source>
</evidence>
<proteinExistence type="predicted"/>
<dbReference type="KEGG" id="kpe:KPK_0367"/>
<organism evidence="2 3">
    <name type="scientific">Klebsiella variicola (strain 342)</name>
    <name type="common">Klebsiella pneumoniae</name>
    <dbReference type="NCBI Taxonomy" id="507522"/>
    <lineage>
        <taxon>Bacteria</taxon>
        <taxon>Pseudomonadati</taxon>
        <taxon>Pseudomonadota</taxon>
        <taxon>Gammaproteobacteria</taxon>
        <taxon>Enterobacterales</taxon>
        <taxon>Enterobacteriaceae</taxon>
        <taxon>Klebsiella/Raoultella group</taxon>
        <taxon>Klebsiella</taxon>
        <taxon>Klebsiella pneumoniae complex</taxon>
    </lineage>
</organism>
<reference evidence="2 3" key="1">
    <citation type="journal article" date="2008" name="PLoS Genet.">
        <title>Complete genome sequence of the N2-fixing broad host range endophyte Klebsiella pneumoniae 342 and virulence predictions verified in mice.</title>
        <authorList>
            <person name="Fouts D.E."/>
            <person name="Tyler H.L."/>
            <person name="DeBoy R.T."/>
            <person name="Daugherty S."/>
            <person name="Ren Q."/>
            <person name="Badger J.H."/>
            <person name="Durkin A.S."/>
            <person name="Huot H."/>
            <person name="Shrivastava S."/>
            <person name="Kothari S."/>
            <person name="Dodson R.J."/>
            <person name="Mohamoud Y."/>
            <person name="Khouri H."/>
            <person name="Roesch L.F."/>
            <person name="Krogfelt K.A."/>
            <person name="Struve C."/>
            <person name="Triplett E.W."/>
            <person name="Methe B.A."/>
        </authorList>
    </citation>
    <scope>NUCLEOTIDE SEQUENCE [LARGE SCALE GENOMIC DNA]</scope>
    <source>
        <strain evidence="2 3">342</strain>
    </source>
</reference>
<protein>
    <submittedName>
        <fullName evidence="2">Uncharacterized protein</fullName>
    </submittedName>
</protein>
<sequence length="46" mass="5415">MHVTLNHAKDNHFHNKHLITSPERIKSVRPAQRQRALPFYSQASHD</sequence>
<dbReference type="Proteomes" id="UP000001734">
    <property type="component" value="Chromosome"/>
</dbReference>
<evidence type="ECO:0000313" key="2">
    <source>
        <dbReference type="EMBL" id="ACI10648.1"/>
    </source>
</evidence>
<feature type="region of interest" description="Disordered" evidence="1">
    <location>
        <begin position="1"/>
        <end position="46"/>
    </location>
</feature>
<dbReference type="AlphaFoldDB" id="B5XN62"/>
<name>B5XN62_KLEV3</name>
<dbReference type="EMBL" id="CP000964">
    <property type="protein sequence ID" value="ACI10648.1"/>
    <property type="molecule type" value="Genomic_DNA"/>
</dbReference>
<gene>
    <name evidence="2" type="ordered locus">KPK_0367</name>
</gene>